<dbReference type="PANTHER" id="PTHR33269">
    <property type="entry name" value="NADH-UBIQUINONE OXIDOREDUCTASE CHAIN 6"/>
    <property type="match status" value="1"/>
</dbReference>
<comment type="similarity">
    <text evidence="1 2">Belongs to the complex I subunit 6 family.</text>
</comment>
<dbReference type="PANTHER" id="PTHR33269:SF17">
    <property type="entry name" value="NADH-UBIQUINONE OXIDOREDUCTASE CHAIN 6"/>
    <property type="match status" value="1"/>
</dbReference>
<dbReference type="GO" id="GO:0005886">
    <property type="term" value="C:plasma membrane"/>
    <property type="evidence" value="ECO:0007669"/>
    <property type="project" value="UniProtKB-SubCell"/>
</dbReference>
<dbReference type="GO" id="GO:0048038">
    <property type="term" value="F:quinone binding"/>
    <property type="evidence" value="ECO:0007669"/>
    <property type="project" value="UniProtKB-UniRule"/>
</dbReference>
<dbReference type="InterPro" id="IPR001457">
    <property type="entry name" value="NADH_UbQ/plastoQ_OxRdtase_su6"/>
</dbReference>
<protein>
    <recommendedName>
        <fullName evidence="2">NADH-quinone oxidoreductase subunit J</fullName>
        <ecNumber evidence="2">7.1.1.-</ecNumber>
    </recommendedName>
</protein>
<dbReference type="PATRIC" id="fig|1401685.3.peg.373"/>
<keyword evidence="2" id="KW-0874">Quinone</keyword>
<evidence type="ECO:0000313" key="3">
    <source>
        <dbReference type="EMBL" id="ETO91960.1"/>
    </source>
</evidence>
<evidence type="ECO:0000256" key="2">
    <source>
        <dbReference type="RuleBase" id="RU004429"/>
    </source>
</evidence>
<feature type="transmembrane region" description="Helical" evidence="2">
    <location>
        <begin position="6"/>
        <end position="22"/>
    </location>
</feature>
<feature type="transmembrane region" description="Helical" evidence="2">
    <location>
        <begin position="52"/>
        <end position="74"/>
    </location>
</feature>
<comment type="function">
    <text evidence="2">NDH-1 shuttles electrons from NADH, via FMN and iron-sulfur (Fe-S) centers, to quinones in the respiratory chain. Couples the redox reaction to proton translocation (for every two electrons transferred, four hydrogen ions are translocated across the cytoplasmic membrane), and thus conserves the redox energy in a proton gradient.</text>
</comment>
<dbReference type="InterPro" id="IPR042106">
    <property type="entry name" value="Nuo/plastoQ_OxRdtase_6_NuoJ"/>
</dbReference>
<evidence type="ECO:0000313" key="4">
    <source>
        <dbReference type="Proteomes" id="UP000018951"/>
    </source>
</evidence>
<comment type="catalytic activity">
    <reaction evidence="2">
        <text>a quinone + NADH + 5 H(+)(in) = a quinol + NAD(+) + 4 H(+)(out)</text>
        <dbReference type="Rhea" id="RHEA:57888"/>
        <dbReference type="ChEBI" id="CHEBI:15378"/>
        <dbReference type="ChEBI" id="CHEBI:24646"/>
        <dbReference type="ChEBI" id="CHEBI:57540"/>
        <dbReference type="ChEBI" id="CHEBI:57945"/>
        <dbReference type="ChEBI" id="CHEBI:132124"/>
    </reaction>
</comment>
<gene>
    <name evidence="3" type="primary">nuoJ</name>
    <name evidence="3" type="ORF">P857_1141</name>
</gene>
<reference evidence="3 4" key="1">
    <citation type="journal article" date="2013" name="PLoS ONE">
        <title>Bacterial endosymbiosis in a chordate host: long-term co-evolution and conservation of secondary metabolism.</title>
        <authorList>
            <person name="Kwan J.C."/>
            <person name="Schmidt E.W."/>
        </authorList>
    </citation>
    <scope>NUCLEOTIDE SEQUENCE [LARGE SCALE GENOMIC DNA]</scope>
    <source>
        <strain evidence="4">L6</strain>
    </source>
</reference>
<feature type="transmembrane region" description="Helical" evidence="2">
    <location>
        <begin position="135"/>
        <end position="156"/>
    </location>
</feature>
<dbReference type="EC" id="7.1.1.-" evidence="2"/>
<keyword evidence="2" id="KW-0812">Transmembrane</keyword>
<dbReference type="Gene3D" id="1.20.120.1200">
    <property type="entry name" value="NADH-ubiquinone/plastoquinone oxidoreductase chain 6, subunit NuoJ"/>
    <property type="match status" value="1"/>
</dbReference>
<dbReference type="EMBL" id="AXCJ01000001">
    <property type="protein sequence ID" value="ETO91960.1"/>
    <property type="molecule type" value="Genomic_DNA"/>
</dbReference>
<evidence type="ECO:0000256" key="1">
    <source>
        <dbReference type="ARBA" id="ARBA00005698"/>
    </source>
</evidence>
<dbReference type="Proteomes" id="UP000018951">
    <property type="component" value="Unassembled WGS sequence"/>
</dbReference>
<dbReference type="STRING" id="1401685.P857_1141"/>
<keyword evidence="2" id="KW-0472">Membrane</keyword>
<keyword evidence="2" id="KW-1003">Cell membrane</keyword>
<keyword evidence="4" id="KW-1185">Reference proteome</keyword>
<dbReference type="GO" id="GO:0008137">
    <property type="term" value="F:NADH dehydrogenase (ubiquinone) activity"/>
    <property type="evidence" value="ECO:0007669"/>
    <property type="project" value="UniProtKB-UniRule"/>
</dbReference>
<keyword evidence="2" id="KW-0520">NAD</keyword>
<name>W2V1F7_9RICK</name>
<feature type="transmembrane region" description="Helical" evidence="2">
    <location>
        <begin position="29"/>
        <end position="46"/>
    </location>
</feature>
<comment type="subcellular location">
    <subcellularLocation>
        <location evidence="2">Cell membrane</location>
        <topology evidence="2">Multi-pass membrane protein</topology>
    </subcellularLocation>
</comment>
<keyword evidence="2" id="KW-1133">Transmembrane helix</keyword>
<dbReference type="AlphaFoldDB" id="W2V1F7"/>
<organism evidence="3 4">
    <name type="scientific">Candidatus Xenolissoclinum pacificiensis L6</name>
    <dbReference type="NCBI Taxonomy" id="1401685"/>
    <lineage>
        <taxon>Bacteria</taxon>
        <taxon>Pseudomonadati</taxon>
        <taxon>Pseudomonadota</taxon>
        <taxon>Alphaproteobacteria</taxon>
        <taxon>Rickettsiales</taxon>
        <taxon>Anaplasmataceae</taxon>
        <taxon>Candidatus Xenolissoclinum</taxon>
    </lineage>
</organism>
<feature type="transmembrane region" description="Helical" evidence="2">
    <location>
        <begin position="86"/>
        <end position="107"/>
    </location>
</feature>
<sequence>MEFFLYAFYGGVLIAALIMLFNSQSVLSVFSLIICFLCVSAIFIILSAEVLAMILIIVYVGAIAVLFLFVTMMVDNASLSNNIVSFKRTVVAFCLSSLFFVEVYIYATNFKVTLFGDIISHMSFYDMSIRMFSNYLLEIVMAGVLLLLAMVVVISLSGTENNTIKQQNSVQQVLLTHSKDRLKIVKVQSGDGVKYDNN</sequence>
<proteinExistence type="inferred from homology"/>
<accession>W2V1F7</accession>
<comment type="caution">
    <text evidence="3">The sequence shown here is derived from an EMBL/GenBank/DDBJ whole genome shotgun (WGS) entry which is preliminary data.</text>
</comment>
<dbReference type="Pfam" id="PF00499">
    <property type="entry name" value="Oxidored_q3"/>
    <property type="match status" value="1"/>
</dbReference>